<evidence type="ECO:0000256" key="3">
    <source>
        <dbReference type="ARBA" id="ARBA00022884"/>
    </source>
</evidence>
<dbReference type="PANTHER" id="PTHR17972">
    <property type="entry name" value="NUCLEOLAR RNA-ASSOCIATED PROTEIN"/>
    <property type="match status" value="1"/>
</dbReference>
<dbReference type="GO" id="GO:0003723">
    <property type="term" value="F:RNA binding"/>
    <property type="evidence" value="ECO:0007669"/>
    <property type="project" value="UniProtKB-KW"/>
</dbReference>
<organism evidence="13 14">
    <name type="scientific">[Candida] railenensis</name>
    <dbReference type="NCBI Taxonomy" id="45579"/>
    <lineage>
        <taxon>Eukaryota</taxon>
        <taxon>Fungi</taxon>
        <taxon>Dikarya</taxon>
        <taxon>Ascomycota</taxon>
        <taxon>Saccharomycotina</taxon>
        <taxon>Pichiomycetes</taxon>
        <taxon>Debaryomycetaceae</taxon>
        <taxon>Kurtzmaniella</taxon>
    </lineage>
</organism>
<evidence type="ECO:0000259" key="12">
    <source>
        <dbReference type="Pfam" id="PF17407"/>
    </source>
</evidence>
<comment type="similarity">
    <text evidence="2 5">Belongs to the NRAP family.</text>
</comment>
<dbReference type="GO" id="GO:0006409">
    <property type="term" value="P:tRNA export from nucleus"/>
    <property type="evidence" value="ECO:0007669"/>
    <property type="project" value="TreeGrafter"/>
</dbReference>
<keyword evidence="3 5" id="KW-0694">RNA-binding</keyword>
<dbReference type="GO" id="GO:0034456">
    <property type="term" value="C:UTP-C complex"/>
    <property type="evidence" value="ECO:0007669"/>
    <property type="project" value="TreeGrafter"/>
</dbReference>
<proteinExistence type="inferred from homology"/>
<dbReference type="Pfam" id="PF03813">
    <property type="entry name" value="Nrap"/>
    <property type="match status" value="1"/>
</dbReference>
<dbReference type="Gene3D" id="3.30.70.3020">
    <property type="match status" value="1"/>
</dbReference>
<evidence type="ECO:0000259" key="11">
    <source>
        <dbReference type="Pfam" id="PF17406"/>
    </source>
</evidence>
<dbReference type="InterPro" id="IPR035369">
    <property type="entry name" value="Nrap_D4"/>
</dbReference>
<keyword evidence="5" id="KW-0690">Ribosome biogenesis</keyword>
<feature type="region of interest" description="Disordered" evidence="6">
    <location>
        <begin position="28"/>
        <end position="83"/>
    </location>
</feature>
<dbReference type="Pfam" id="PF17407">
    <property type="entry name" value="Nrap_D6"/>
    <property type="match status" value="1"/>
</dbReference>
<feature type="domain" description="Nrap protein" evidence="9">
    <location>
        <begin position="510"/>
        <end position="665"/>
    </location>
</feature>
<evidence type="ECO:0000313" key="14">
    <source>
        <dbReference type="Proteomes" id="UP000837801"/>
    </source>
</evidence>
<feature type="domain" description="Nrap protein" evidence="10">
    <location>
        <begin position="691"/>
        <end position="873"/>
    </location>
</feature>
<feature type="compositionally biased region" description="Acidic residues" evidence="6">
    <location>
        <begin position="44"/>
        <end position="59"/>
    </location>
</feature>
<dbReference type="GO" id="GO:0032545">
    <property type="term" value="C:CURI complex"/>
    <property type="evidence" value="ECO:0007669"/>
    <property type="project" value="TreeGrafter"/>
</dbReference>
<protein>
    <recommendedName>
        <fullName evidence="5">U3 small nucleolar RNA-associated protein 22</fullName>
    </recommendedName>
</protein>
<feature type="domain" description="Nrap protein" evidence="12">
    <location>
        <begin position="1060"/>
        <end position="1193"/>
    </location>
</feature>
<name>A0A9P0W1A3_9ASCO</name>
<evidence type="ECO:0000256" key="1">
    <source>
        <dbReference type="ARBA" id="ARBA00004604"/>
    </source>
</evidence>
<dbReference type="EMBL" id="CAKXYY010000026">
    <property type="protein sequence ID" value="CAH2355426.1"/>
    <property type="molecule type" value="Genomic_DNA"/>
</dbReference>
<sequence>MAKRQLENGHPVDKRVKKVEFSNIDTFEPEKVSDSVDVSVPSSEESEDEDEESEGEDENPASKKNEVFPHGKPSKKQRKQLSAQEIQVARETAELFKSNIFKLQIDELIKEVKLKESHVAKIEKVLHRLHDLISQVPATNEPLTLEQAESKFASSKKKVAIPWPEPKPTKANYKFAYLPPQDVSLVGSFGLKTGINSNTNNYNMNSIDIALTMPSELFQPKDYLNYRAFYKRSFYLAWLVEHLIPLSKRNHLPVKISYHFLNGDVLCPVLKLESIHTDNEEDLHFHKTKFTINLVVGFPFGIFDAKKVLPDKNCIRIDTTEKGELPATPIYNSSLLSSTSYDYYLKFLYTSKKSAEAFKDACILGRLWLMQRGLSSSFNDGGFGHFEFAILMSALLQGGGVNGNKILLHGFSSYQLFKGTIKYLATQDLNSGYLSFSSLIGESSNSKYSSEGFNTPTIFDKNIKLNVLWKMTPSSYQYLRQKAIETLVLLNDVVKDRFDPILLSKSNINQLKYDLVASLTFPEEIAQSFGAIEKIMFITLERWLRHKIYLILKTGLGDRVHGINIKVEKETTAFGINKRKPSASTNNKFIIGLTLNPEECEKLVTKGPNQTDTEEGSKFRSFWGNRASLRRFKDGTIQHCVVWQQSNKKGEPIVLSIMKYVLDAKLLEGISEHLYSESSLFNGLLPTPLSGGNNGYNLLRNSLDGFSRVLSNLDGVPLQIKSLSPGASPALRYTSLLQPVPFATASPDFWNEIILQFESSTKWPDEINSLEKTKSAMLLKFCELLEDTVYKAFITKDDFIPFNFNVCCLNILTPEGFGFKMRILTERDEILYLRAIENATPNEKAIVQDTYLRFNQKYIGSIKHTRTITSLSHHFHYYSSTVRIFKHWLDSHLLLKHMNDELIELIALKPFVDPAPYSIPHSTETGFLSILNFLSTWNWKEDPVILDLVKSQTTIDELTPEEELKQANKLTDRLTIPAYRIIESNFQKIRKVDPNGIKTQLFIGSKDDPSGILWSNELTLPIASRLTALARLSITLIKQQQQSQSEIDESTISLIFTPALKDYDFTIKVKTNSLTSSSGILPANKFKNLIGTESSFPDDICGSYDLVQEFYKELSKMFGNIIIFSTKKFTGLSSDGASNVIAGLFVPATNTKKKFRVGLGLNVKPIDKEECIINKEAIFNQINLLGGDLVQSIKHRK</sequence>
<dbReference type="AlphaFoldDB" id="A0A9P0W1A3"/>
<evidence type="ECO:0000259" key="10">
    <source>
        <dbReference type="Pfam" id="PF17405"/>
    </source>
</evidence>
<keyword evidence="5" id="KW-0698">rRNA processing</keyword>
<comment type="subcellular location">
    <subcellularLocation>
        <location evidence="1 5">Nucleus</location>
        <location evidence="1 5">Nucleolus</location>
    </subcellularLocation>
</comment>
<gene>
    <name evidence="13" type="ORF">CLIB1423_26S00540</name>
</gene>
<dbReference type="Proteomes" id="UP000837801">
    <property type="component" value="Unassembled WGS sequence"/>
</dbReference>
<dbReference type="InterPro" id="IPR035367">
    <property type="entry name" value="Nrap_D2"/>
</dbReference>
<keyword evidence="4 5" id="KW-0539">Nucleus</keyword>
<evidence type="ECO:0000256" key="2">
    <source>
        <dbReference type="ARBA" id="ARBA00006674"/>
    </source>
</evidence>
<dbReference type="InterPro" id="IPR035082">
    <property type="entry name" value="Nrap_D1"/>
</dbReference>
<feature type="domain" description="Nrap protein" evidence="8">
    <location>
        <begin position="357"/>
        <end position="505"/>
    </location>
</feature>
<dbReference type="OrthoDB" id="10251401at2759"/>
<dbReference type="Gene3D" id="1.10.1410.10">
    <property type="match status" value="2"/>
</dbReference>
<evidence type="ECO:0000256" key="6">
    <source>
        <dbReference type="SAM" id="MobiDB-lite"/>
    </source>
</evidence>
<feature type="region of interest" description="Disordered" evidence="6">
    <location>
        <begin position="1"/>
        <end position="20"/>
    </location>
</feature>
<dbReference type="GO" id="GO:0006364">
    <property type="term" value="P:rRNA processing"/>
    <property type="evidence" value="ECO:0007669"/>
    <property type="project" value="UniProtKB-KW"/>
</dbReference>
<evidence type="ECO:0000259" key="7">
    <source>
        <dbReference type="Pfam" id="PF03813"/>
    </source>
</evidence>
<accession>A0A9P0W1A3</accession>
<dbReference type="InterPro" id="IPR005554">
    <property type="entry name" value="NOL6/Upt22"/>
</dbReference>
<dbReference type="GO" id="GO:0032040">
    <property type="term" value="C:small-subunit processome"/>
    <property type="evidence" value="ECO:0007669"/>
    <property type="project" value="TreeGrafter"/>
</dbReference>
<dbReference type="PANTHER" id="PTHR17972:SF0">
    <property type="entry name" value="NUCLEOLAR PROTEIN 6"/>
    <property type="match status" value="1"/>
</dbReference>
<keyword evidence="5" id="KW-0687">Ribonucleoprotein</keyword>
<reference evidence="13" key="1">
    <citation type="submission" date="2022-03" db="EMBL/GenBank/DDBJ databases">
        <authorList>
            <person name="Legras J.-L."/>
            <person name="Devillers H."/>
            <person name="Grondin C."/>
        </authorList>
    </citation>
    <scope>NUCLEOTIDE SEQUENCE</scope>
    <source>
        <strain evidence="13">CLIB 1423</strain>
    </source>
</reference>
<dbReference type="InterPro" id="IPR035370">
    <property type="entry name" value="Nrap_D5"/>
</dbReference>
<dbReference type="InterPro" id="IPR035368">
    <property type="entry name" value="Nrap_D3"/>
</dbReference>
<feature type="domain" description="Nrap protein" evidence="7">
    <location>
        <begin position="207"/>
        <end position="354"/>
    </location>
</feature>
<dbReference type="Gene3D" id="3.30.70.3030">
    <property type="match status" value="1"/>
</dbReference>
<keyword evidence="14" id="KW-1185">Reference proteome</keyword>
<comment type="caution">
    <text evidence="13">The sequence shown here is derived from an EMBL/GenBank/DDBJ whole genome shotgun (WGS) entry which is preliminary data.</text>
</comment>
<evidence type="ECO:0000256" key="4">
    <source>
        <dbReference type="ARBA" id="ARBA00023242"/>
    </source>
</evidence>
<dbReference type="Pfam" id="PF17406">
    <property type="entry name" value="Nrap_D5"/>
    <property type="match status" value="1"/>
</dbReference>
<evidence type="ECO:0000259" key="9">
    <source>
        <dbReference type="Pfam" id="PF17404"/>
    </source>
</evidence>
<evidence type="ECO:0000259" key="8">
    <source>
        <dbReference type="Pfam" id="PF17403"/>
    </source>
</evidence>
<feature type="compositionally biased region" description="Basic and acidic residues" evidence="6">
    <location>
        <begin position="60"/>
        <end position="69"/>
    </location>
</feature>
<evidence type="ECO:0000256" key="5">
    <source>
        <dbReference type="RuleBase" id="RU364032"/>
    </source>
</evidence>
<evidence type="ECO:0000313" key="13">
    <source>
        <dbReference type="EMBL" id="CAH2355426.1"/>
    </source>
</evidence>
<dbReference type="Pfam" id="PF17404">
    <property type="entry name" value="Nrap_D3"/>
    <property type="match status" value="1"/>
</dbReference>
<feature type="domain" description="Nrap protein" evidence="11">
    <location>
        <begin position="875"/>
        <end position="1057"/>
    </location>
</feature>
<dbReference type="Pfam" id="PF17405">
    <property type="entry name" value="Nrap_D4"/>
    <property type="match status" value="1"/>
</dbReference>
<dbReference type="InterPro" id="IPR035371">
    <property type="entry name" value="Nrap_D6"/>
</dbReference>
<dbReference type="Pfam" id="PF17403">
    <property type="entry name" value="Nrap_D2"/>
    <property type="match status" value="1"/>
</dbReference>